<dbReference type="Proteomes" id="UP000201838">
    <property type="component" value="Unassembled WGS sequence"/>
</dbReference>
<accession>A0A238J5G3</accession>
<keyword evidence="2" id="KW-1185">Reference proteome</keyword>
<dbReference type="EMBL" id="FXXQ01000047">
    <property type="protein sequence ID" value="SMX25896.1"/>
    <property type="molecule type" value="Genomic_DNA"/>
</dbReference>
<protein>
    <submittedName>
        <fullName evidence="1">Uncharacterized protein</fullName>
    </submittedName>
</protein>
<sequence>MYTRSGLKMAIRGGKHRWPLLCQGGFRARSFSPARQRLQPALAFPAHMARFPVLCFSFPVPRISFPVSFRAGNWPLTHCFKVMNPAQFRSNRRNSTQNRSFSLFIPCKTGKLRLRPVRSGLRPPPHSPVSTGLFSTRRFSPAIPGASGKPCIQRPCVGVSWRPIYP</sequence>
<evidence type="ECO:0000313" key="2">
    <source>
        <dbReference type="Proteomes" id="UP000201838"/>
    </source>
</evidence>
<proteinExistence type="predicted"/>
<evidence type="ECO:0000313" key="1">
    <source>
        <dbReference type="EMBL" id="SMX25896.1"/>
    </source>
</evidence>
<name>A0A238J5G3_9RHOB</name>
<reference evidence="1 2" key="1">
    <citation type="submission" date="2017-05" db="EMBL/GenBank/DDBJ databases">
        <authorList>
            <person name="Song R."/>
            <person name="Chenine A.L."/>
            <person name="Ruprecht R.M."/>
        </authorList>
    </citation>
    <scope>NUCLEOTIDE SEQUENCE [LARGE SCALE GENOMIC DNA]</scope>
    <source>
        <strain evidence="1 2">CECT 8489</strain>
    </source>
</reference>
<dbReference type="AlphaFoldDB" id="A0A238J5G3"/>
<gene>
    <name evidence="1" type="ORF">BOA8489_04041</name>
</gene>
<organism evidence="1 2">
    <name type="scientific">Boseongicola aestuarii</name>
    <dbReference type="NCBI Taxonomy" id="1470561"/>
    <lineage>
        <taxon>Bacteria</taxon>
        <taxon>Pseudomonadati</taxon>
        <taxon>Pseudomonadota</taxon>
        <taxon>Alphaproteobacteria</taxon>
        <taxon>Rhodobacterales</taxon>
        <taxon>Paracoccaceae</taxon>
        <taxon>Boseongicola</taxon>
    </lineage>
</organism>